<dbReference type="AlphaFoldDB" id="A0A6J4MQG8"/>
<gene>
    <name evidence="2" type="ORF">AVDCRST_MAG68-4846</name>
</gene>
<feature type="non-terminal residue" evidence="2">
    <location>
        <position position="210"/>
    </location>
</feature>
<sequence length="210" mass="21682">VRHNAGRGRARAASRRAGVRGRRPSRGDRRRCFPPGVPDLRALGRGAHRGGGPQHPGAPRPPGRRRQPPARVHPGERAPAPGALRGRPHLAAAPGSRPGRGGAGVGGEDVPRGDGGRGRRRAGAAPGRARHPALAALHPGRPGALRAGGDQGIPHLRRRRGGRRAARRPLGRHADRRCAGDGEPAPVGRAGGAQRDQPHPGQFSNAGAGL</sequence>
<evidence type="ECO:0000256" key="1">
    <source>
        <dbReference type="SAM" id="MobiDB-lite"/>
    </source>
</evidence>
<protein>
    <submittedName>
        <fullName evidence="2">Uncharacterized protein</fullName>
    </submittedName>
</protein>
<dbReference type="EMBL" id="CADCTW010000218">
    <property type="protein sequence ID" value="CAA9365947.1"/>
    <property type="molecule type" value="Genomic_DNA"/>
</dbReference>
<organism evidence="2">
    <name type="scientific">uncultured Gemmatimonadota bacterium</name>
    <dbReference type="NCBI Taxonomy" id="203437"/>
    <lineage>
        <taxon>Bacteria</taxon>
        <taxon>Pseudomonadati</taxon>
        <taxon>Gemmatimonadota</taxon>
        <taxon>environmental samples</taxon>
    </lineage>
</organism>
<feature type="compositionally biased region" description="Low complexity" evidence="1">
    <location>
        <begin position="123"/>
        <end position="140"/>
    </location>
</feature>
<accession>A0A6J4MQG8</accession>
<proteinExistence type="predicted"/>
<reference evidence="2" key="1">
    <citation type="submission" date="2020-02" db="EMBL/GenBank/DDBJ databases">
        <authorList>
            <person name="Meier V. D."/>
        </authorList>
    </citation>
    <scope>NUCLEOTIDE SEQUENCE</scope>
    <source>
        <strain evidence="2">AVDCRST_MAG68</strain>
    </source>
</reference>
<feature type="region of interest" description="Disordered" evidence="1">
    <location>
        <begin position="1"/>
        <end position="210"/>
    </location>
</feature>
<feature type="non-terminal residue" evidence="2">
    <location>
        <position position="1"/>
    </location>
</feature>
<feature type="compositionally biased region" description="Basic residues" evidence="1">
    <location>
        <begin position="155"/>
        <end position="171"/>
    </location>
</feature>
<feature type="compositionally biased region" description="Basic residues" evidence="1">
    <location>
        <begin position="1"/>
        <end position="24"/>
    </location>
</feature>
<feature type="compositionally biased region" description="Gly residues" evidence="1">
    <location>
        <begin position="98"/>
        <end position="107"/>
    </location>
</feature>
<evidence type="ECO:0000313" key="2">
    <source>
        <dbReference type="EMBL" id="CAA9365947.1"/>
    </source>
</evidence>
<name>A0A6J4MQG8_9BACT</name>